<feature type="compositionally biased region" description="Basic and acidic residues" evidence="8">
    <location>
        <begin position="509"/>
        <end position="528"/>
    </location>
</feature>
<dbReference type="InterPro" id="IPR014001">
    <property type="entry name" value="Helicase_ATP-bd"/>
</dbReference>
<dbReference type="Pfam" id="PF00270">
    <property type="entry name" value="DEAD"/>
    <property type="match status" value="1"/>
</dbReference>
<comment type="similarity">
    <text evidence="7">Belongs to the DEAD box helicase family.</text>
</comment>
<gene>
    <name evidence="12" type="ORF">TeGR_g9176</name>
</gene>
<evidence type="ECO:0000313" key="12">
    <source>
        <dbReference type="EMBL" id="GMI24581.1"/>
    </source>
</evidence>
<keyword evidence="5 7" id="KW-0067">ATP-binding</keyword>
<comment type="caution">
    <text evidence="12">The sequence shown here is derived from an EMBL/GenBank/DDBJ whole genome shotgun (WGS) entry which is preliminary data.</text>
</comment>
<dbReference type="InterPro" id="IPR011545">
    <property type="entry name" value="DEAD/DEAH_box_helicase_dom"/>
</dbReference>
<evidence type="ECO:0000259" key="10">
    <source>
        <dbReference type="PROSITE" id="PS51194"/>
    </source>
</evidence>
<evidence type="ECO:0000256" key="5">
    <source>
        <dbReference type="ARBA" id="ARBA00022840"/>
    </source>
</evidence>
<keyword evidence="3 7" id="KW-0378">Hydrolase</keyword>
<organism evidence="12 13">
    <name type="scientific">Tetraparma gracilis</name>
    <dbReference type="NCBI Taxonomy" id="2962635"/>
    <lineage>
        <taxon>Eukaryota</taxon>
        <taxon>Sar</taxon>
        <taxon>Stramenopiles</taxon>
        <taxon>Ochrophyta</taxon>
        <taxon>Bolidophyceae</taxon>
        <taxon>Parmales</taxon>
        <taxon>Triparmaceae</taxon>
        <taxon>Tetraparma</taxon>
    </lineage>
</organism>
<dbReference type="InterPro" id="IPR000629">
    <property type="entry name" value="RNA-helicase_DEAD-box_CS"/>
</dbReference>
<dbReference type="EMBL" id="BRYB01002725">
    <property type="protein sequence ID" value="GMI24581.1"/>
    <property type="molecule type" value="Genomic_DNA"/>
</dbReference>
<protein>
    <recommendedName>
        <fullName evidence="1">RNA helicase</fullName>
        <ecNumber evidence="1">3.6.4.13</ecNumber>
    </recommendedName>
</protein>
<dbReference type="PANTHER" id="PTHR47958">
    <property type="entry name" value="ATP-DEPENDENT RNA HELICASE DBP3"/>
    <property type="match status" value="1"/>
</dbReference>
<evidence type="ECO:0000256" key="3">
    <source>
        <dbReference type="ARBA" id="ARBA00022801"/>
    </source>
</evidence>
<dbReference type="InterPro" id="IPR001650">
    <property type="entry name" value="Helicase_C-like"/>
</dbReference>
<feature type="domain" description="Helicase C-terminal" evidence="10">
    <location>
        <begin position="285"/>
        <end position="451"/>
    </location>
</feature>
<keyword evidence="13" id="KW-1185">Reference proteome</keyword>
<keyword evidence="2 7" id="KW-0547">Nucleotide-binding</keyword>
<evidence type="ECO:0000256" key="7">
    <source>
        <dbReference type="RuleBase" id="RU000492"/>
    </source>
</evidence>
<evidence type="ECO:0000256" key="1">
    <source>
        <dbReference type="ARBA" id="ARBA00012552"/>
    </source>
</evidence>
<evidence type="ECO:0000256" key="4">
    <source>
        <dbReference type="ARBA" id="ARBA00022806"/>
    </source>
</evidence>
<dbReference type="EC" id="3.6.4.13" evidence="1"/>
<evidence type="ECO:0000313" key="13">
    <source>
        <dbReference type="Proteomes" id="UP001165060"/>
    </source>
</evidence>
<dbReference type="Gene3D" id="3.40.50.300">
    <property type="entry name" value="P-loop containing nucleotide triphosphate hydrolases"/>
    <property type="match status" value="2"/>
</dbReference>
<feature type="short sequence motif" description="Q motif" evidence="6">
    <location>
        <begin position="63"/>
        <end position="92"/>
    </location>
</feature>
<sequence length="750" mass="80247">PPPPTHPQAVDHSTINYLPITKNLYIPPAHLHPSKFAKEDVAKLRNSLGLKLRGSGSLPLPISSFADSGLSTRVVEIIGTKMGITTPFPIQQQCLPLLMSGRDTIGIAKTGSGKTLAYMLPMIRHILDQPPLEAGESGPVGLIFAPARELATQIHSVAQKFSKYTNIRSTCIYGGGSVTEQIADLKRGVSVVVATPGRLIDVMTMGHGKIINLERVSYVVLDEADRMFDMGFAPQIASILAAVRPDRQLSLFSATFPKSVEDLARKSLKFPVEVIVGGRSVASDTIDQYAEVYEEDAKFYRLLQLLGIWVDKGKALIFCDTQTNVDNLFQTISQHGYPCLSLHGGKEQEERDETLQEFRDEASTFRVMVATSVAGRGLDVPSCRLVVNYNAPNHLEDYVHRVGRTGRAGRKGTAYTFINKAEEAQYAHVVIKCLKDGGWEKNIPQELRDLAAEFAKKVEAGEAKNANRGYGGRGFTYDKSEMNDKQKLEAGEKRMEMIKEGMLAEDDDSHAVKAAAEKAAAEEKPKTAEEAVAAASAAAAALSAGPNGGAAAPKPGQKVQLKNLPGVPGSTSGVAITAAALPGAPMNPNDAVAKAAAIAAKMGMGGGGAASVMALPGMEAKLSGISPTNNTGSHGLVGVSMRRGQALTHFVEEIVINDYPREARWRVTQKGTIARLCDQYQLAITNKGEFYPPGREPNPLKGEKKMTLSVEATDAVNLANCVADIQRVLLDETSKLAAPGGGGSHGKFKM</sequence>
<feature type="domain" description="Helicase ATP-binding" evidence="9">
    <location>
        <begin position="95"/>
        <end position="274"/>
    </location>
</feature>
<dbReference type="PROSITE" id="PS51195">
    <property type="entry name" value="Q_MOTIF"/>
    <property type="match status" value="1"/>
</dbReference>
<dbReference type="PROSITE" id="PS51192">
    <property type="entry name" value="HELICASE_ATP_BIND_1"/>
    <property type="match status" value="1"/>
</dbReference>
<feature type="domain" description="DEAD-box RNA helicase Q" evidence="11">
    <location>
        <begin position="63"/>
        <end position="92"/>
    </location>
</feature>
<evidence type="ECO:0000256" key="2">
    <source>
        <dbReference type="ARBA" id="ARBA00022741"/>
    </source>
</evidence>
<feature type="non-terminal residue" evidence="12">
    <location>
        <position position="1"/>
    </location>
</feature>
<dbReference type="PROSITE" id="PS00039">
    <property type="entry name" value="DEAD_ATP_HELICASE"/>
    <property type="match status" value="1"/>
</dbReference>
<dbReference type="SMART" id="SM00490">
    <property type="entry name" value="HELICc"/>
    <property type="match status" value="1"/>
</dbReference>
<name>A0ABQ6MEG6_9STRA</name>
<feature type="region of interest" description="Disordered" evidence="8">
    <location>
        <begin position="506"/>
        <end position="528"/>
    </location>
</feature>
<dbReference type="CDD" id="cd18787">
    <property type="entry name" value="SF2_C_DEAD"/>
    <property type="match status" value="1"/>
</dbReference>
<dbReference type="PROSITE" id="PS51194">
    <property type="entry name" value="HELICASE_CTER"/>
    <property type="match status" value="1"/>
</dbReference>
<dbReference type="SUPFAM" id="SSF52540">
    <property type="entry name" value="P-loop containing nucleoside triphosphate hydrolases"/>
    <property type="match status" value="1"/>
</dbReference>
<accession>A0ABQ6MEG6</accession>
<dbReference type="Pfam" id="PF00271">
    <property type="entry name" value="Helicase_C"/>
    <property type="match status" value="1"/>
</dbReference>
<dbReference type="Proteomes" id="UP001165060">
    <property type="component" value="Unassembled WGS sequence"/>
</dbReference>
<keyword evidence="4 7" id="KW-0347">Helicase</keyword>
<reference evidence="12 13" key="1">
    <citation type="journal article" date="2023" name="Commun. Biol.">
        <title>Genome analysis of Parmales, the sister group of diatoms, reveals the evolutionary specialization of diatoms from phago-mixotrophs to photoautotrophs.</title>
        <authorList>
            <person name="Ban H."/>
            <person name="Sato S."/>
            <person name="Yoshikawa S."/>
            <person name="Yamada K."/>
            <person name="Nakamura Y."/>
            <person name="Ichinomiya M."/>
            <person name="Sato N."/>
            <person name="Blanc-Mathieu R."/>
            <person name="Endo H."/>
            <person name="Kuwata A."/>
            <person name="Ogata H."/>
        </authorList>
    </citation>
    <scope>NUCLEOTIDE SEQUENCE [LARGE SCALE GENOMIC DNA]</scope>
</reference>
<evidence type="ECO:0000259" key="9">
    <source>
        <dbReference type="PROSITE" id="PS51192"/>
    </source>
</evidence>
<dbReference type="InterPro" id="IPR014014">
    <property type="entry name" value="RNA_helicase_DEAD_Q_motif"/>
</dbReference>
<evidence type="ECO:0000259" key="11">
    <source>
        <dbReference type="PROSITE" id="PS51195"/>
    </source>
</evidence>
<dbReference type="SMART" id="SM00487">
    <property type="entry name" value="DEXDc"/>
    <property type="match status" value="1"/>
</dbReference>
<evidence type="ECO:0000256" key="8">
    <source>
        <dbReference type="SAM" id="MobiDB-lite"/>
    </source>
</evidence>
<evidence type="ECO:0000256" key="6">
    <source>
        <dbReference type="PROSITE-ProRule" id="PRU00552"/>
    </source>
</evidence>
<dbReference type="InterPro" id="IPR027417">
    <property type="entry name" value="P-loop_NTPase"/>
</dbReference>
<proteinExistence type="inferred from homology"/>